<feature type="transmembrane region" description="Helical" evidence="19">
    <location>
        <begin position="211"/>
        <end position="230"/>
    </location>
</feature>
<dbReference type="InterPro" id="IPR003805">
    <property type="entry name" value="CobS"/>
</dbReference>
<keyword evidence="12 19" id="KW-1133">Transmembrane helix</keyword>
<evidence type="ECO:0000256" key="6">
    <source>
        <dbReference type="ARBA" id="ARBA00015850"/>
    </source>
</evidence>
<feature type="transmembrane region" description="Helical" evidence="19">
    <location>
        <begin position="70"/>
        <end position="88"/>
    </location>
</feature>
<dbReference type="Proteomes" id="UP001266357">
    <property type="component" value="Unassembled WGS sequence"/>
</dbReference>
<keyword evidence="11 19" id="KW-0460">Magnesium</keyword>
<comment type="function">
    <text evidence="14 19">Joins adenosylcobinamide-GDP and alpha-ribazole to generate adenosylcobalamin (Ado-cobalamin). Also synthesizes adenosylcobalamin 5'-phosphate from adenosylcobinamide-GDP and alpha-ribazole 5'-phosphate.</text>
</comment>
<name>A0ABU2ZYR4_9GAMM</name>
<evidence type="ECO:0000256" key="7">
    <source>
        <dbReference type="ARBA" id="ARBA00022475"/>
    </source>
</evidence>
<feature type="transmembrane region" description="Helical" evidence="19">
    <location>
        <begin position="45"/>
        <end position="64"/>
    </location>
</feature>
<comment type="similarity">
    <text evidence="4 19">Belongs to the CobS family.</text>
</comment>
<dbReference type="EC" id="2.7.8.26" evidence="5 19"/>
<evidence type="ECO:0000256" key="3">
    <source>
        <dbReference type="ARBA" id="ARBA00004663"/>
    </source>
</evidence>
<keyword evidence="10 19" id="KW-0812">Transmembrane</keyword>
<evidence type="ECO:0000256" key="13">
    <source>
        <dbReference type="ARBA" id="ARBA00023136"/>
    </source>
</evidence>
<gene>
    <name evidence="19" type="primary">cobS</name>
    <name evidence="20" type="ORF">RM573_05575</name>
</gene>
<dbReference type="GO" id="GO:0051073">
    <property type="term" value="F:adenosylcobinamide-GDP ribazoletransferase activity"/>
    <property type="evidence" value="ECO:0007669"/>
    <property type="project" value="UniProtKB-EC"/>
</dbReference>
<dbReference type="HAMAP" id="MF_00719">
    <property type="entry name" value="CobS"/>
    <property type="match status" value="1"/>
</dbReference>
<keyword evidence="8 19" id="KW-0169">Cobalamin biosynthesis</keyword>
<dbReference type="PANTHER" id="PTHR34148">
    <property type="entry name" value="ADENOSYLCOBINAMIDE-GDP RIBAZOLETRANSFERASE"/>
    <property type="match status" value="1"/>
</dbReference>
<keyword evidence="21" id="KW-1185">Reference proteome</keyword>
<feature type="transmembrane region" description="Helical" evidence="19">
    <location>
        <begin position="187"/>
        <end position="205"/>
    </location>
</feature>
<comment type="cofactor">
    <cofactor evidence="1 19">
        <name>Mg(2+)</name>
        <dbReference type="ChEBI" id="CHEBI:18420"/>
    </cofactor>
</comment>
<comment type="catalytic activity">
    <reaction evidence="17 19">
        <text>alpha-ribazole + adenosylcob(III)inamide-GDP = adenosylcob(III)alamin + GMP + H(+)</text>
        <dbReference type="Rhea" id="RHEA:16049"/>
        <dbReference type="ChEBI" id="CHEBI:10329"/>
        <dbReference type="ChEBI" id="CHEBI:15378"/>
        <dbReference type="ChEBI" id="CHEBI:18408"/>
        <dbReference type="ChEBI" id="CHEBI:58115"/>
        <dbReference type="ChEBI" id="CHEBI:60487"/>
        <dbReference type="EC" id="2.7.8.26"/>
    </reaction>
</comment>
<evidence type="ECO:0000256" key="16">
    <source>
        <dbReference type="ARBA" id="ARBA00032853"/>
    </source>
</evidence>
<comment type="catalytic activity">
    <reaction evidence="18 19">
        <text>alpha-ribazole 5'-phosphate + adenosylcob(III)inamide-GDP = adenosylcob(III)alamin 5'-phosphate + GMP + H(+)</text>
        <dbReference type="Rhea" id="RHEA:23560"/>
        <dbReference type="ChEBI" id="CHEBI:15378"/>
        <dbReference type="ChEBI" id="CHEBI:57918"/>
        <dbReference type="ChEBI" id="CHEBI:58115"/>
        <dbReference type="ChEBI" id="CHEBI:60487"/>
        <dbReference type="ChEBI" id="CHEBI:60493"/>
        <dbReference type="EC" id="2.7.8.26"/>
    </reaction>
</comment>
<sequence>MSKRYLVKIRYQWQLFCLALMFFSQLPVSKSLPYSEKRMNRANRYFSLVGIVIGLLVCLSYSLFDHFFSTHLVIILTMITSVYITGAFHEDGLADMADGMGGGYSAEKRLTIMKDSRIGTYGTVTLVLSLLLKFQLLVELEQHSILMISVVFAYAMSRAFAASLIFDTPYVAEDDSSKSKPIACQQSGIDLMILLAVAFLPALLFPWLFVGFWSLLLTIIVILLLLRLAFRYWLISKIAGYTGDCLGAAQQVSELIIYLVLIHHISNTGVF</sequence>
<dbReference type="NCBIfam" id="NF001277">
    <property type="entry name" value="PRK00235.1-3"/>
    <property type="match status" value="1"/>
</dbReference>
<evidence type="ECO:0000313" key="21">
    <source>
        <dbReference type="Proteomes" id="UP001266357"/>
    </source>
</evidence>
<organism evidence="20 21">
    <name type="scientific">Thalassotalea castellviae</name>
    <dbReference type="NCBI Taxonomy" id="3075612"/>
    <lineage>
        <taxon>Bacteria</taxon>
        <taxon>Pseudomonadati</taxon>
        <taxon>Pseudomonadota</taxon>
        <taxon>Gammaproteobacteria</taxon>
        <taxon>Alteromonadales</taxon>
        <taxon>Colwelliaceae</taxon>
        <taxon>Thalassotalea</taxon>
    </lineage>
</organism>
<protein>
    <recommendedName>
        <fullName evidence="6 19">Adenosylcobinamide-GDP ribazoletransferase</fullName>
        <ecNumber evidence="5 19">2.7.8.26</ecNumber>
    </recommendedName>
    <alternativeName>
        <fullName evidence="16 19">Cobalamin synthase</fullName>
    </alternativeName>
    <alternativeName>
        <fullName evidence="15 19">Cobalamin-5'-phosphate synthase</fullName>
    </alternativeName>
</protein>
<evidence type="ECO:0000256" key="15">
    <source>
        <dbReference type="ARBA" id="ARBA00032605"/>
    </source>
</evidence>
<dbReference type="EMBL" id="JAVRIF010000002">
    <property type="protein sequence ID" value="MDT0603057.1"/>
    <property type="molecule type" value="Genomic_DNA"/>
</dbReference>
<dbReference type="PANTHER" id="PTHR34148:SF1">
    <property type="entry name" value="ADENOSYLCOBINAMIDE-GDP RIBAZOLETRANSFERASE"/>
    <property type="match status" value="1"/>
</dbReference>
<feature type="transmembrane region" description="Helical" evidence="19">
    <location>
        <begin position="118"/>
        <end position="138"/>
    </location>
</feature>
<evidence type="ECO:0000256" key="12">
    <source>
        <dbReference type="ARBA" id="ARBA00022989"/>
    </source>
</evidence>
<comment type="pathway">
    <text evidence="3 19">Cofactor biosynthesis; adenosylcobalamin biosynthesis; adenosylcobalamin from cob(II)yrinate a,c-diamide: step 7/7.</text>
</comment>
<evidence type="ECO:0000256" key="18">
    <source>
        <dbReference type="ARBA" id="ARBA00049504"/>
    </source>
</evidence>
<proteinExistence type="inferred from homology"/>
<comment type="caution">
    <text evidence="20">The sequence shown here is derived from an EMBL/GenBank/DDBJ whole genome shotgun (WGS) entry which is preliminary data.</text>
</comment>
<evidence type="ECO:0000256" key="19">
    <source>
        <dbReference type="HAMAP-Rule" id="MF_00719"/>
    </source>
</evidence>
<evidence type="ECO:0000313" key="20">
    <source>
        <dbReference type="EMBL" id="MDT0603057.1"/>
    </source>
</evidence>
<evidence type="ECO:0000256" key="5">
    <source>
        <dbReference type="ARBA" id="ARBA00013200"/>
    </source>
</evidence>
<feature type="transmembrane region" description="Helical" evidence="19">
    <location>
        <begin position="144"/>
        <end position="166"/>
    </location>
</feature>
<evidence type="ECO:0000256" key="11">
    <source>
        <dbReference type="ARBA" id="ARBA00022842"/>
    </source>
</evidence>
<keyword evidence="9 19" id="KW-0808">Transferase</keyword>
<dbReference type="RefSeq" id="WP_311578468.1">
    <property type="nucleotide sequence ID" value="NZ_JAVRIF010000002.1"/>
</dbReference>
<accession>A0ABU2ZYR4</accession>
<evidence type="ECO:0000256" key="9">
    <source>
        <dbReference type="ARBA" id="ARBA00022679"/>
    </source>
</evidence>
<evidence type="ECO:0000256" key="14">
    <source>
        <dbReference type="ARBA" id="ARBA00025228"/>
    </source>
</evidence>
<evidence type="ECO:0000256" key="8">
    <source>
        <dbReference type="ARBA" id="ARBA00022573"/>
    </source>
</evidence>
<reference evidence="20 21" key="1">
    <citation type="submission" date="2023-09" db="EMBL/GenBank/DDBJ databases">
        <authorList>
            <person name="Rey-Velasco X."/>
        </authorList>
    </citation>
    <scope>NUCLEOTIDE SEQUENCE [LARGE SCALE GENOMIC DNA]</scope>
    <source>
        <strain evidence="20 21">W431</strain>
    </source>
</reference>
<evidence type="ECO:0000256" key="17">
    <source>
        <dbReference type="ARBA" id="ARBA00048623"/>
    </source>
</evidence>
<evidence type="ECO:0000256" key="1">
    <source>
        <dbReference type="ARBA" id="ARBA00001946"/>
    </source>
</evidence>
<evidence type="ECO:0000256" key="4">
    <source>
        <dbReference type="ARBA" id="ARBA00010561"/>
    </source>
</evidence>
<comment type="subcellular location">
    <subcellularLocation>
        <location evidence="2 19">Cell membrane</location>
        <topology evidence="2 19">Multi-pass membrane protein</topology>
    </subcellularLocation>
</comment>
<keyword evidence="13 19" id="KW-0472">Membrane</keyword>
<dbReference type="Pfam" id="PF02654">
    <property type="entry name" value="CobS"/>
    <property type="match status" value="1"/>
</dbReference>
<keyword evidence="7 19" id="KW-1003">Cell membrane</keyword>
<evidence type="ECO:0000256" key="2">
    <source>
        <dbReference type="ARBA" id="ARBA00004651"/>
    </source>
</evidence>
<evidence type="ECO:0000256" key="10">
    <source>
        <dbReference type="ARBA" id="ARBA00022692"/>
    </source>
</evidence>